<evidence type="ECO:0000256" key="1">
    <source>
        <dbReference type="ARBA" id="ARBA00004141"/>
    </source>
</evidence>
<feature type="transmembrane region" description="Helical" evidence="9">
    <location>
        <begin position="90"/>
        <end position="113"/>
    </location>
</feature>
<dbReference type="InterPro" id="IPR024041">
    <property type="entry name" value="NH4_transpt_AmtB-like_dom"/>
</dbReference>
<dbReference type="NCBIfam" id="TIGR00836">
    <property type="entry name" value="amt"/>
    <property type="match status" value="1"/>
</dbReference>
<keyword evidence="5 9" id="KW-1133">Transmembrane helix</keyword>
<feature type="transmembrane region" description="Helical" evidence="9">
    <location>
        <begin position="286"/>
        <end position="309"/>
    </location>
</feature>
<feature type="transmembrane region" description="Helical" evidence="9">
    <location>
        <begin position="263"/>
        <end position="280"/>
    </location>
</feature>
<dbReference type="Pfam" id="PF00909">
    <property type="entry name" value="Ammonium_transp"/>
    <property type="match status" value="1"/>
</dbReference>
<dbReference type="STRING" id="1784.VC42_22830"/>
<dbReference type="PANTHER" id="PTHR43029:SF10">
    <property type="entry name" value="AMMONIUM TRANSPORTER MEP2"/>
    <property type="match status" value="1"/>
</dbReference>
<evidence type="ECO:0000256" key="4">
    <source>
        <dbReference type="ARBA" id="ARBA00022692"/>
    </source>
</evidence>
<reference evidence="11 12" key="1">
    <citation type="submission" date="2017-03" db="EMBL/GenBank/DDBJ databases">
        <title>Genomic insights into Mycobacterium simiae human colonization.</title>
        <authorList>
            <person name="Steffani J.L."/>
            <person name="Brunck M.E."/>
            <person name="Cruz E."/>
            <person name="Montiel R."/>
            <person name="Barona F."/>
        </authorList>
    </citation>
    <scope>NUCLEOTIDE SEQUENCE [LARGE SCALE GENOMIC DNA]</scope>
    <source>
        <strain evidence="11 12">MsiGto</strain>
    </source>
</reference>
<dbReference type="EMBL" id="MZZM01000027">
    <property type="protein sequence ID" value="ORJ56965.1"/>
    <property type="molecule type" value="Genomic_DNA"/>
</dbReference>
<comment type="similarity">
    <text evidence="2 9">Belongs to the ammonia transporter channel (TC 1.A.11.2) family.</text>
</comment>
<feature type="transmembrane region" description="Helical" evidence="9">
    <location>
        <begin position="39"/>
        <end position="70"/>
    </location>
</feature>
<feature type="transmembrane region" description="Helical" evidence="9">
    <location>
        <begin position="364"/>
        <end position="385"/>
    </location>
</feature>
<evidence type="ECO:0000256" key="6">
    <source>
        <dbReference type="ARBA" id="ARBA00023136"/>
    </source>
</evidence>
<proteinExistence type="inferred from homology"/>
<feature type="transmembrane region" description="Helical" evidence="9">
    <location>
        <begin position="167"/>
        <end position="192"/>
    </location>
</feature>
<sequence length="417" mass="43051">MDTGTTAFMLCCIIGLTVMIPGLALFYGGMVSVKSSTNMMMMTFGAVAIVGVLWVLFGFSMTFGTSYGGFVGSFTEFLGMKNLTKPMTTINGFSVSLFALFQALFAAITVALVSGAAADRMKFSAWMVFAAAWAVLVYFPVAHWVFAVDGVVTPDAKGGWIANKLKAIDFAGGTAVHINSGAAALAVAIVLGKSLGFGKFRKPHNVPLTLLGAGLLWAGWYAFNGGSALAAGTSAAIVMVTTFTATCAATLAWLVVEKIKDGHVTGVGAASGSVTGLVAITPACGAVTPIGSILLGLIAGAICPLAVGLKSRFGYDDSLDVVGVHLVGGVIGTLLIGFFASASMPNQTDGLFYGGGADQLWKQAIAVAAVMAYSFVIAYVIALIIKKTMGIRISSDEEEMGIDAKYHRDAAYELLPA</sequence>
<keyword evidence="12" id="KW-1185">Reference proteome</keyword>
<dbReference type="InterPro" id="IPR029020">
    <property type="entry name" value="Ammonium/urea_transptr"/>
</dbReference>
<evidence type="ECO:0000256" key="5">
    <source>
        <dbReference type="ARBA" id="ARBA00022989"/>
    </source>
</evidence>
<evidence type="ECO:0000313" key="11">
    <source>
        <dbReference type="EMBL" id="ORJ56965.1"/>
    </source>
</evidence>
<name>A0A1X0XVR0_MYCSI</name>
<evidence type="ECO:0000256" key="8">
    <source>
        <dbReference type="ARBA" id="ARBA00050025"/>
    </source>
</evidence>
<dbReference type="GO" id="GO:0008519">
    <property type="term" value="F:ammonium channel activity"/>
    <property type="evidence" value="ECO:0007669"/>
    <property type="project" value="InterPro"/>
</dbReference>
<dbReference type="InterPro" id="IPR001905">
    <property type="entry name" value="Ammonium_transpt"/>
</dbReference>
<feature type="transmembrane region" description="Helical" evidence="9">
    <location>
        <begin position="321"/>
        <end position="344"/>
    </location>
</feature>
<feature type="transmembrane region" description="Helical" evidence="9">
    <location>
        <begin position="204"/>
        <end position="223"/>
    </location>
</feature>
<evidence type="ECO:0000256" key="9">
    <source>
        <dbReference type="RuleBase" id="RU362002"/>
    </source>
</evidence>
<evidence type="ECO:0000256" key="3">
    <source>
        <dbReference type="ARBA" id="ARBA00022448"/>
    </source>
</evidence>
<dbReference type="PANTHER" id="PTHR43029">
    <property type="entry name" value="AMMONIUM TRANSPORTER MEP2"/>
    <property type="match status" value="1"/>
</dbReference>
<dbReference type="AlphaFoldDB" id="A0A1X0XVR0"/>
<dbReference type="RefSeq" id="WP_084952817.1">
    <property type="nucleotide sequence ID" value="NZ_MZZM01000027.1"/>
</dbReference>
<evidence type="ECO:0000259" key="10">
    <source>
        <dbReference type="Pfam" id="PF00909"/>
    </source>
</evidence>
<dbReference type="Proteomes" id="UP000193040">
    <property type="component" value="Unassembled WGS sequence"/>
</dbReference>
<keyword evidence="7 9" id="KW-0924">Ammonia transport</keyword>
<dbReference type="GO" id="GO:0005886">
    <property type="term" value="C:plasma membrane"/>
    <property type="evidence" value="ECO:0007669"/>
    <property type="project" value="UniProtKB-SubCell"/>
</dbReference>
<feature type="domain" description="Ammonium transporter AmtB-like" evidence="10">
    <location>
        <begin position="7"/>
        <end position="412"/>
    </location>
</feature>
<keyword evidence="6 9" id="KW-0472">Membrane</keyword>
<feature type="transmembrane region" description="Helical" evidence="9">
    <location>
        <begin position="6"/>
        <end position="27"/>
    </location>
</feature>
<gene>
    <name evidence="11" type="ORF">B5M45_23210</name>
</gene>
<comment type="subcellular location">
    <subcellularLocation>
        <location evidence="9">Cell membrane</location>
        <topology evidence="9">Multi-pass membrane protein</topology>
    </subcellularLocation>
    <subcellularLocation>
        <location evidence="1">Membrane</location>
        <topology evidence="1">Multi-pass membrane protein</topology>
    </subcellularLocation>
</comment>
<protein>
    <recommendedName>
        <fullName evidence="8 9">Ammonium transporter</fullName>
    </recommendedName>
</protein>
<dbReference type="Gene3D" id="1.10.3430.10">
    <property type="entry name" value="Ammonium transporter AmtB like domains"/>
    <property type="match status" value="1"/>
</dbReference>
<evidence type="ECO:0000313" key="12">
    <source>
        <dbReference type="Proteomes" id="UP000193040"/>
    </source>
</evidence>
<evidence type="ECO:0000256" key="7">
    <source>
        <dbReference type="ARBA" id="ARBA00023177"/>
    </source>
</evidence>
<accession>A0A1X0XVR0</accession>
<dbReference type="SUPFAM" id="SSF111352">
    <property type="entry name" value="Ammonium transporter"/>
    <property type="match status" value="1"/>
</dbReference>
<organism evidence="11 12">
    <name type="scientific">Mycobacterium simiae</name>
    <name type="common">Mycobacterium habana</name>
    <dbReference type="NCBI Taxonomy" id="1784"/>
    <lineage>
        <taxon>Bacteria</taxon>
        <taxon>Bacillati</taxon>
        <taxon>Actinomycetota</taxon>
        <taxon>Actinomycetes</taxon>
        <taxon>Mycobacteriales</taxon>
        <taxon>Mycobacteriaceae</taxon>
        <taxon>Mycobacterium</taxon>
        <taxon>Mycobacterium simiae complex</taxon>
    </lineage>
</organism>
<feature type="transmembrane region" description="Helical" evidence="9">
    <location>
        <begin position="235"/>
        <end position="256"/>
    </location>
</feature>
<feature type="transmembrane region" description="Helical" evidence="9">
    <location>
        <begin position="125"/>
        <end position="147"/>
    </location>
</feature>
<keyword evidence="4 9" id="KW-0812">Transmembrane</keyword>
<comment type="caution">
    <text evidence="11">The sequence shown here is derived from an EMBL/GenBank/DDBJ whole genome shotgun (WGS) entry which is preliminary data.</text>
</comment>
<keyword evidence="3 9" id="KW-0813">Transport</keyword>
<evidence type="ECO:0000256" key="2">
    <source>
        <dbReference type="ARBA" id="ARBA00005887"/>
    </source>
</evidence>